<dbReference type="EMBL" id="HM999993">
    <property type="protein sequence ID" value="AEM24639.1"/>
    <property type="molecule type" value="Genomic_DNA"/>
</dbReference>
<organism evidence="2 3">
    <name type="scientific">Human papillomavirus 141</name>
    <dbReference type="NCBI Taxonomy" id="1070414"/>
    <lineage>
        <taxon>Viruses</taxon>
        <taxon>Monodnaviria</taxon>
        <taxon>Shotokuvirae</taxon>
        <taxon>Cossaviricota</taxon>
        <taxon>Papovaviricetes</taxon>
        <taxon>Zurhausenvirales</taxon>
        <taxon>Papillomaviridae</taxon>
        <taxon>Firstpapillomavirinae</taxon>
        <taxon>Gammapapillomavirus</taxon>
        <taxon>Gammapapillomavirus 11</taxon>
    </lineage>
</organism>
<feature type="region of interest" description="Disordered" evidence="1">
    <location>
        <begin position="49"/>
        <end position="109"/>
    </location>
</feature>
<evidence type="ECO:0000313" key="3">
    <source>
        <dbReference type="Proteomes" id="UP000146577"/>
    </source>
</evidence>
<protein>
    <recommendedName>
        <fullName evidence="4">E4 protein</fullName>
    </recommendedName>
</protein>
<dbReference type="Proteomes" id="UP000146577">
    <property type="component" value="Segment"/>
</dbReference>
<reference evidence="2 3" key="1">
    <citation type="journal article" date="2011" name="J. Infect. Dis.">
        <title>The oral cavity contains abundant known and novel human papillomaviruses from the Betapapillomavirus and Gammapapillomavirus genera.</title>
        <authorList>
            <person name="Bottalico D."/>
            <person name="Chen Z."/>
            <person name="Dunne A."/>
            <person name="Ostoloza J."/>
            <person name="McKinney S."/>
            <person name="Sun C."/>
            <person name="Schlecht N.F."/>
            <person name="Fatahzadeh M."/>
            <person name="Herrero R."/>
            <person name="Schiffman M."/>
            <person name="Burk R.D."/>
        </authorList>
    </citation>
    <scope>NUCLEOTIDE SEQUENCE [LARGE SCALE GENOMIC DNA]</scope>
    <source>
        <strain evidence="2">NJ2801Cn</strain>
    </source>
</reference>
<accession>I3P6N5</accession>
<feature type="compositionally biased region" description="Pro residues" evidence="1">
    <location>
        <begin position="49"/>
        <end position="59"/>
    </location>
</feature>
<feature type="compositionally biased region" description="Basic and acidic residues" evidence="1">
    <location>
        <begin position="64"/>
        <end position="87"/>
    </location>
</feature>
<evidence type="ECO:0008006" key="4">
    <source>
        <dbReference type="Google" id="ProtNLM"/>
    </source>
</evidence>
<proteinExistence type="predicted"/>
<evidence type="ECO:0000256" key="1">
    <source>
        <dbReference type="SAM" id="MobiDB-lite"/>
    </source>
</evidence>
<sequence length="147" mass="17662">MELLYTFYYFTKMLVDMATLENGLLTIKMNKFFLPLLVALLGGLYLNPRIPPSIPPPTPRPKRKTEEEKFNRRRQDLAQPRDHQRGDNDDDEEEKENRPPEKEDEDLRDVEDLIQLLLKKLERAIDQYQQQVFHELTDLKQRLRIRQ</sequence>
<evidence type="ECO:0000313" key="2">
    <source>
        <dbReference type="EMBL" id="AEM24639.1"/>
    </source>
</evidence>
<gene>
    <name evidence="2" type="primary">E4</name>
</gene>
<name>I3P6N5_9PAPI</name>